<evidence type="ECO:0000313" key="8">
    <source>
        <dbReference type="Proteomes" id="UP000637359"/>
    </source>
</evidence>
<evidence type="ECO:0000256" key="5">
    <source>
        <dbReference type="ARBA" id="ARBA00023136"/>
    </source>
</evidence>
<keyword evidence="3" id="KW-0133">Cell shape</keyword>
<feature type="transmembrane region" description="Helical" evidence="6">
    <location>
        <begin position="332"/>
        <end position="357"/>
    </location>
</feature>
<sequence>MSHSHFEEYLTKVTSKVKSKEAREMITKELHYHLNELSQSFQKRGFPEVEANDKAIQEMGDPSALGENLNRLHKPKMDWLLVGILCIVAALSFLPLIGGLYDILREPVSYFVKRQSFWLSLALLVIIALIVFDYRRLQHYWVYFYLVGVAILIYTYFAGYVQNDSITWIRFFTFSIDPRPLTLFLFFLAWASITNQINRFNTLFKQALLLVLFWIPILLYLILPNYTLSILYALSICVMVAFSQGLKRIVVRVGSLLFLSSVVLITTILLTFQNSTGAFPFLHPDLDSTREGHIYQILGNIFSQAGWFGNGLDHDSLIVSLPGNHTDMAFPYLVYSFGWLFGVILCVLLLMLIARVWKNGIKTKESFGRILIIGGATLLTVPTLWNLLMMLGIVPIIEFSLPFISYGGNMLLFNAAILGLALSVYRRKEIIATTVSRNG</sequence>
<dbReference type="GO" id="GO:0005886">
    <property type="term" value="C:plasma membrane"/>
    <property type="evidence" value="ECO:0007669"/>
    <property type="project" value="TreeGrafter"/>
</dbReference>
<feature type="transmembrane region" description="Helical" evidence="6">
    <location>
        <begin position="253"/>
        <end position="272"/>
    </location>
</feature>
<dbReference type="Proteomes" id="UP000637359">
    <property type="component" value="Unassembled WGS sequence"/>
</dbReference>
<protein>
    <submittedName>
        <fullName evidence="7">FtsW/RodA/SpoVE family cell cycle protein</fullName>
    </submittedName>
</protein>
<dbReference type="AlphaFoldDB" id="A0A923L2P1"/>
<comment type="subcellular location">
    <subcellularLocation>
        <location evidence="1">Membrane</location>
        <topology evidence="1">Multi-pass membrane protein</topology>
    </subcellularLocation>
</comment>
<dbReference type="GO" id="GO:0032153">
    <property type="term" value="C:cell division site"/>
    <property type="evidence" value="ECO:0007669"/>
    <property type="project" value="TreeGrafter"/>
</dbReference>
<evidence type="ECO:0000256" key="4">
    <source>
        <dbReference type="ARBA" id="ARBA00022989"/>
    </source>
</evidence>
<comment type="caution">
    <text evidence="7">The sequence shown here is derived from an EMBL/GenBank/DDBJ whole genome shotgun (WGS) entry which is preliminary data.</text>
</comment>
<dbReference type="GO" id="GO:0015648">
    <property type="term" value="F:lipid-linked peptidoglycan transporter activity"/>
    <property type="evidence" value="ECO:0007669"/>
    <property type="project" value="TreeGrafter"/>
</dbReference>
<keyword evidence="5 6" id="KW-0472">Membrane</keyword>
<keyword evidence="8" id="KW-1185">Reference proteome</keyword>
<proteinExistence type="predicted"/>
<evidence type="ECO:0000256" key="2">
    <source>
        <dbReference type="ARBA" id="ARBA00022692"/>
    </source>
</evidence>
<dbReference type="GO" id="GO:0008360">
    <property type="term" value="P:regulation of cell shape"/>
    <property type="evidence" value="ECO:0007669"/>
    <property type="project" value="UniProtKB-KW"/>
</dbReference>
<dbReference type="Pfam" id="PF01098">
    <property type="entry name" value="FTSW_RODA_SPOVE"/>
    <property type="match status" value="1"/>
</dbReference>
<dbReference type="InterPro" id="IPR001182">
    <property type="entry name" value="FtsW/RodA"/>
</dbReference>
<evidence type="ECO:0000256" key="6">
    <source>
        <dbReference type="SAM" id="Phobius"/>
    </source>
</evidence>
<dbReference type="InterPro" id="IPR047928">
    <property type="entry name" value="Perm_prefix_1"/>
</dbReference>
<feature type="transmembrane region" description="Helical" evidence="6">
    <location>
        <begin position="79"/>
        <end position="97"/>
    </location>
</feature>
<evidence type="ECO:0000313" key="7">
    <source>
        <dbReference type="EMBL" id="MBC5635367.1"/>
    </source>
</evidence>
<organism evidence="7 8">
    <name type="scientific">Ornithinibacillus hominis</name>
    <dbReference type="NCBI Taxonomy" id="2763055"/>
    <lineage>
        <taxon>Bacteria</taxon>
        <taxon>Bacillati</taxon>
        <taxon>Bacillota</taxon>
        <taxon>Bacilli</taxon>
        <taxon>Bacillales</taxon>
        <taxon>Bacillaceae</taxon>
        <taxon>Ornithinibacillus</taxon>
    </lineage>
</organism>
<feature type="transmembrane region" description="Helical" evidence="6">
    <location>
        <begin position="369"/>
        <end position="397"/>
    </location>
</feature>
<feature type="transmembrane region" description="Helical" evidence="6">
    <location>
        <begin position="203"/>
        <end position="223"/>
    </location>
</feature>
<feature type="transmembrane region" description="Helical" evidence="6">
    <location>
        <begin position="229"/>
        <end position="246"/>
    </location>
</feature>
<dbReference type="PANTHER" id="PTHR30474:SF1">
    <property type="entry name" value="PEPTIDOGLYCAN GLYCOSYLTRANSFERASE MRDB"/>
    <property type="match status" value="1"/>
</dbReference>
<evidence type="ECO:0000256" key="3">
    <source>
        <dbReference type="ARBA" id="ARBA00022960"/>
    </source>
</evidence>
<keyword evidence="4 6" id="KW-1133">Transmembrane helix</keyword>
<dbReference type="EMBL" id="JACOOL010000001">
    <property type="protein sequence ID" value="MBC5635367.1"/>
    <property type="molecule type" value="Genomic_DNA"/>
</dbReference>
<gene>
    <name evidence="7" type="ORF">H8S33_00885</name>
</gene>
<feature type="transmembrane region" description="Helical" evidence="6">
    <location>
        <begin position="168"/>
        <end position="191"/>
    </location>
</feature>
<dbReference type="RefSeq" id="WP_186868078.1">
    <property type="nucleotide sequence ID" value="NZ_JACOOL010000001.1"/>
</dbReference>
<accession>A0A923L2P1</accession>
<feature type="transmembrane region" description="Helical" evidence="6">
    <location>
        <begin position="141"/>
        <end position="162"/>
    </location>
</feature>
<dbReference type="NCBIfam" id="NF038403">
    <property type="entry name" value="perm_prefix_1"/>
    <property type="match status" value="1"/>
</dbReference>
<name>A0A923L2P1_9BACI</name>
<evidence type="ECO:0000256" key="1">
    <source>
        <dbReference type="ARBA" id="ARBA00004141"/>
    </source>
</evidence>
<dbReference type="PANTHER" id="PTHR30474">
    <property type="entry name" value="CELL CYCLE PROTEIN"/>
    <property type="match status" value="1"/>
</dbReference>
<dbReference type="GO" id="GO:0051301">
    <property type="term" value="P:cell division"/>
    <property type="evidence" value="ECO:0007669"/>
    <property type="project" value="InterPro"/>
</dbReference>
<reference evidence="7" key="1">
    <citation type="submission" date="2020-08" db="EMBL/GenBank/DDBJ databases">
        <title>Genome public.</title>
        <authorList>
            <person name="Liu C."/>
            <person name="Sun Q."/>
        </authorList>
    </citation>
    <scope>NUCLEOTIDE SEQUENCE</scope>
    <source>
        <strain evidence="7">BX22</strain>
    </source>
</reference>
<keyword evidence="2 6" id="KW-0812">Transmembrane</keyword>
<feature type="transmembrane region" description="Helical" evidence="6">
    <location>
        <begin position="117"/>
        <end position="134"/>
    </location>
</feature>
<feature type="transmembrane region" description="Helical" evidence="6">
    <location>
        <begin position="403"/>
        <end position="425"/>
    </location>
</feature>